<proteinExistence type="predicted"/>
<gene>
    <name evidence="1" type="ORF">CCMP2556_LOCUS3679</name>
</gene>
<evidence type="ECO:0000313" key="1">
    <source>
        <dbReference type="EMBL" id="CAK8994511.1"/>
    </source>
</evidence>
<organism evidence="1 2">
    <name type="scientific">Durusdinium trenchii</name>
    <dbReference type="NCBI Taxonomy" id="1381693"/>
    <lineage>
        <taxon>Eukaryota</taxon>
        <taxon>Sar</taxon>
        <taxon>Alveolata</taxon>
        <taxon>Dinophyceae</taxon>
        <taxon>Suessiales</taxon>
        <taxon>Symbiodiniaceae</taxon>
        <taxon>Durusdinium</taxon>
    </lineage>
</organism>
<dbReference type="EMBL" id="CAXAMN010001447">
    <property type="protein sequence ID" value="CAK8994511.1"/>
    <property type="molecule type" value="Genomic_DNA"/>
</dbReference>
<reference evidence="1 2" key="1">
    <citation type="submission" date="2024-02" db="EMBL/GenBank/DDBJ databases">
        <authorList>
            <person name="Chen Y."/>
            <person name="Shah S."/>
            <person name="Dougan E. K."/>
            <person name="Thang M."/>
            <person name="Chan C."/>
        </authorList>
    </citation>
    <scope>NUCLEOTIDE SEQUENCE [LARGE SCALE GENOMIC DNA]</scope>
</reference>
<sequence>MASPLPTIVGMRSKDDTEALVQSLDFTGFDDHLAVALDLLAEEGRSSTSEAAECRYLLDDLFAGPKNAMGVGPSVDMSVPPGGSMITLQSPQECFQTRPKFNETWKPDCMSMIDDARWNDFVGKLTNTAEDQKIHQLCSELTTATQGAIQVQYRTAWTGFCKPKHARTARLIVFCPRTSMGPVTIPIPGAAPIQSIMITVPPGVVPGQQLQVQTPTGIQTATVPEGVGPGQSFTFTPGAPVVVQAQVVHAEVVDDNKMQA</sequence>
<dbReference type="Proteomes" id="UP001642484">
    <property type="component" value="Unassembled WGS sequence"/>
</dbReference>
<evidence type="ECO:0000313" key="2">
    <source>
        <dbReference type="Proteomes" id="UP001642484"/>
    </source>
</evidence>
<protein>
    <submittedName>
        <fullName evidence="1">Uncharacterized protein</fullName>
    </submittedName>
</protein>
<comment type="caution">
    <text evidence="1">The sequence shown here is derived from an EMBL/GenBank/DDBJ whole genome shotgun (WGS) entry which is preliminary data.</text>
</comment>
<name>A0ABP0HW93_9DINO</name>
<accession>A0ABP0HW93</accession>
<keyword evidence="2" id="KW-1185">Reference proteome</keyword>